<sequence length="134" mass="15710">MLIPQNLLKPHTIQPQILHTSNFFDPACLEYINHLIDTEKWEDAWIGDTKKPKATEVRNTKNIIIAHHNDSDYLYQTIMRKFVEVNNKCFFYSLTSIYDVFILKYEVGHFYKPHLDIGGNATNRKLSLIVQLSN</sequence>
<reference evidence="1" key="1">
    <citation type="submission" date="2018-05" db="EMBL/GenBank/DDBJ databases">
        <authorList>
            <person name="Lanie J.A."/>
            <person name="Ng W.-L."/>
            <person name="Kazmierczak K.M."/>
            <person name="Andrzejewski T.M."/>
            <person name="Davidsen T.M."/>
            <person name="Wayne K.J."/>
            <person name="Tettelin H."/>
            <person name="Glass J.I."/>
            <person name="Rusch D."/>
            <person name="Podicherti R."/>
            <person name="Tsui H.-C.T."/>
            <person name="Winkler M.E."/>
        </authorList>
    </citation>
    <scope>NUCLEOTIDE SEQUENCE</scope>
</reference>
<feature type="non-terminal residue" evidence="1">
    <location>
        <position position="134"/>
    </location>
</feature>
<evidence type="ECO:0008006" key="2">
    <source>
        <dbReference type="Google" id="ProtNLM"/>
    </source>
</evidence>
<name>A0A381YSE9_9ZZZZ</name>
<protein>
    <recommendedName>
        <fullName evidence="2">Prolyl 4-hydroxylase alpha subunit Fe(2+) 2OG dioxygenase domain-containing protein</fullName>
    </recommendedName>
</protein>
<dbReference type="Gene3D" id="2.60.120.620">
    <property type="entry name" value="q2cbj1_9rhob like domain"/>
    <property type="match status" value="1"/>
</dbReference>
<organism evidence="1">
    <name type="scientific">marine metagenome</name>
    <dbReference type="NCBI Taxonomy" id="408172"/>
    <lineage>
        <taxon>unclassified sequences</taxon>
        <taxon>metagenomes</taxon>
        <taxon>ecological metagenomes</taxon>
    </lineage>
</organism>
<dbReference type="EMBL" id="UINC01018949">
    <property type="protein sequence ID" value="SVA79966.1"/>
    <property type="molecule type" value="Genomic_DNA"/>
</dbReference>
<dbReference type="AlphaFoldDB" id="A0A381YSE9"/>
<evidence type="ECO:0000313" key="1">
    <source>
        <dbReference type="EMBL" id="SVA79966.1"/>
    </source>
</evidence>
<proteinExistence type="predicted"/>
<accession>A0A381YSE9</accession>
<gene>
    <name evidence="1" type="ORF">METZ01_LOCUS132820</name>
</gene>